<evidence type="ECO:0000313" key="3">
    <source>
        <dbReference type="Proteomes" id="UP000298663"/>
    </source>
</evidence>
<evidence type="ECO:0000256" key="1">
    <source>
        <dbReference type="SAM" id="Phobius"/>
    </source>
</evidence>
<evidence type="ECO:0000313" key="2">
    <source>
        <dbReference type="EMBL" id="TKR61769.1"/>
    </source>
</evidence>
<feature type="transmembrane region" description="Helical" evidence="1">
    <location>
        <begin position="154"/>
        <end position="177"/>
    </location>
</feature>
<feature type="transmembrane region" description="Helical" evidence="1">
    <location>
        <begin position="65"/>
        <end position="91"/>
    </location>
</feature>
<organism evidence="2 3">
    <name type="scientific">Steinernema carpocapsae</name>
    <name type="common">Entomopathogenic nematode</name>
    <dbReference type="NCBI Taxonomy" id="34508"/>
    <lineage>
        <taxon>Eukaryota</taxon>
        <taxon>Metazoa</taxon>
        <taxon>Ecdysozoa</taxon>
        <taxon>Nematoda</taxon>
        <taxon>Chromadorea</taxon>
        <taxon>Rhabditida</taxon>
        <taxon>Tylenchina</taxon>
        <taxon>Panagrolaimomorpha</taxon>
        <taxon>Strongyloidoidea</taxon>
        <taxon>Steinernematidae</taxon>
        <taxon>Steinernema</taxon>
    </lineage>
</organism>
<keyword evidence="1" id="KW-0812">Transmembrane</keyword>
<comment type="caution">
    <text evidence="2">The sequence shown here is derived from an EMBL/GenBank/DDBJ whole genome shotgun (WGS) entry which is preliminary data.</text>
</comment>
<feature type="transmembrane region" description="Helical" evidence="1">
    <location>
        <begin position="103"/>
        <end position="126"/>
    </location>
</feature>
<reference evidence="2 3" key="2">
    <citation type="journal article" date="2019" name="G3 (Bethesda)">
        <title>Hybrid Assembly of the Genome of the Entomopathogenic Nematode Steinernema carpocapsae Identifies the X-Chromosome.</title>
        <authorList>
            <person name="Serra L."/>
            <person name="Macchietto M."/>
            <person name="Macias-Munoz A."/>
            <person name="McGill C.J."/>
            <person name="Rodriguez I.M."/>
            <person name="Rodriguez B."/>
            <person name="Murad R."/>
            <person name="Mortazavi A."/>
        </authorList>
    </citation>
    <scope>NUCLEOTIDE SEQUENCE [LARGE SCALE GENOMIC DNA]</scope>
    <source>
        <strain evidence="2 3">ALL</strain>
    </source>
</reference>
<name>A0A4U5LZJ3_STECR</name>
<dbReference type="Proteomes" id="UP000298663">
    <property type="component" value="Unassembled WGS sequence"/>
</dbReference>
<keyword evidence="1" id="KW-0472">Membrane</keyword>
<protein>
    <submittedName>
        <fullName evidence="2">Uncharacterized protein</fullName>
    </submittedName>
</protein>
<proteinExistence type="predicted"/>
<dbReference type="AlphaFoldDB" id="A0A4U5LZJ3"/>
<accession>A0A4U5LZJ3</accession>
<keyword evidence="1" id="KW-1133">Transmembrane helix</keyword>
<sequence>MLSLAHVSLGLRTALLVFSLIVISLIMAGPGFHQTLTLHGRSVPSGGDGRHPIDRWNSIEGMSGLWSQLSVILLSPLMAIAAVVMGVLILLGNSNLAPFQPIYMALCAVMTTIFMSVEFHFAFSYFNANEGYRRYLAKDLNTDQFTFSTQVRGWIAAAVFLLFSAIIYAADAVLIFFRGFGVIDC</sequence>
<keyword evidence="3" id="KW-1185">Reference proteome</keyword>
<reference evidence="2 3" key="1">
    <citation type="journal article" date="2015" name="Genome Biol.">
        <title>Comparative genomics of Steinernema reveals deeply conserved gene regulatory networks.</title>
        <authorList>
            <person name="Dillman A.R."/>
            <person name="Macchietto M."/>
            <person name="Porter C.F."/>
            <person name="Rogers A."/>
            <person name="Williams B."/>
            <person name="Antoshechkin I."/>
            <person name="Lee M.M."/>
            <person name="Goodwin Z."/>
            <person name="Lu X."/>
            <person name="Lewis E.E."/>
            <person name="Goodrich-Blair H."/>
            <person name="Stock S.P."/>
            <person name="Adams B.J."/>
            <person name="Sternberg P.W."/>
            <person name="Mortazavi A."/>
        </authorList>
    </citation>
    <scope>NUCLEOTIDE SEQUENCE [LARGE SCALE GENOMIC DNA]</scope>
    <source>
        <strain evidence="2 3">ALL</strain>
    </source>
</reference>
<dbReference type="EMBL" id="AZBU02000011">
    <property type="protein sequence ID" value="TKR61769.1"/>
    <property type="molecule type" value="Genomic_DNA"/>
</dbReference>
<gene>
    <name evidence="2" type="ORF">L596_028835</name>
</gene>
<feature type="transmembrane region" description="Helical" evidence="1">
    <location>
        <begin position="12"/>
        <end position="32"/>
    </location>
</feature>